<name>V4HIN2_PSEL2</name>
<dbReference type="PATRIC" id="fig|1353533.3.peg.5204"/>
<evidence type="ECO:0000313" key="3">
    <source>
        <dbReference type="Proteomes" id="UP000017820"/>
    </source>
</evidence>
<dbReference type="RefSeq" id="WP_023402022.1">
    <property type="nucleotide sequence ID" value="NZ_AUSV01000134.1"/>
</dbReference>
<evidence type="ECO:0000256" key="1">
    <source>
        <dbReference type="SAM" id="MobiDB-lite"/>
    </source>
</evidence>
<organism evidence="2 3">
    <name type="scientific">Pseudoalteromonas luteoviolacea (strain 2ta16)</name>
    <dbReference type="NCBI Taxonomy" id="1353533"/>
    <lineage>
        <taxon>Bacteria</taxon>
        <taxon>Pseudomonadati</taxon>
        <taxon>Pseudomonadota</taxon>
        <taxon>Gammaproteobacteria</taxon>
        <taxon>Alteromonadales</taxon>
        <taxon>Pseudoalteromonadaceae</taxon>
        <taxon>Pseudoalteromonas</taxon>
    </lineage>
</organism>
<dbReference type="Proteomes" id="UP000017820">
    <property type="component" value="Unassembled WGS sequence"/>
</dbReference>
<comment type="caution">
    <text evidence="2">The sequence shown here is derived from an EMBL/GenBank/DDBJ whole genome shotgun (WGS) entry which is preliminary data.</text>
</comment>
<dbReference type="AlphaFoldDB" id="V4HIN2"/>
<proteinExistence type="predicted"/>
<protein>
    <submittedName>
        <fullName evidence="2">Uncharacterized protein</fullName>
    </submittedName>
</protein>
<dbReference type="GeneID" id="29919223"/>
<reference evidence="2 3" key="1">
    <citation type="submission" date="2013-07" db="EMBL/GenBank/DDBJ databases">
        <title>Draft genome sequence of Pseudoalteromonas luteoviolacea 2ta16.</title>
        <authorList>
            <person name="Allen E.E."/>
            <person name="Azam F."/>
            <person name="Podell S."/>
        </authorList>
    </citation>
    <scope>NUCLEOTIDE SEQUENCE [LARGE SCALE GENOMIC DNA]</scope>
    <source>
        <strain evidence="2 3">2ta16</strain>
    </source>
</reference>
<gene>
    <name evidence="2" type="ORF">PL2TA16_01769</name>
</gene>
<accession>V4HIN2</accession>
<dbReference type="EMBL" id="AUSV01000134">
    <property type="protein sequence ID" value="ESP90665.1"/>
    <property type="molecule type" value="Genomic_DNA"/>
</dbReference>
<sequence length="442" mass="49735">MKVTSNSQMAVYSLAHTPKQSWRPSNEGAASLDKVSLSPESKKMHPLLSTSKRLANSADLIGAAKVNGDGELIGYSKLNSPAQVNAFMAVFESVSMEHQDKLRYIPVDESFLDLTDKLTTQQIETVIDSAFSLHKDQVLNQNYMPEQIIDYVHGLAALSDDKLKTTLGLTKQLLDIGEQELLERSVNKRYPPGTMWGTTENKRLYKPDYEHPTEGFVTDDQVGAQMVKRLTEAAQQLTTDELTMLGQNIEGRSYLATRGILDMAALSSKHDKGAFINLLNEPSEQTDALFELFGAQSDKLEFTSFYHASKNQDSEDKHLVKLYYAYNTDSDEQRQSMMADILALHKTHGADFLNDAAQLLRDVDASDRADVWQQWIKVNDDTGKTTIDNLAEHIEANKDNSAVKQQQLRDEIRESFKWHFETGFDSELREIELSRKSGSEQA</sequence>
<feature type="region of interest" description="Disordered" evidence="1">
    <location>
        <begin position="18"/>
        <end position="44"/>
    </location>
</feature>
<evidence type="ECO:0000313" key="2">
    <source>
        <dbReference type="EMBL" id="ESP90665.1"/>
    </source>
</evidence>